<keyword evidence="2" id="KW-1185">Reference proteome</keyword>
<comment type="caution">
    <text evidence="1">The sequence shown here is derived from an EMBL/GenBank/DDBJ whole genome shotgun (WGS) entry which is preliminary data.</text>
</comment>
<dbReference type="Proteomes" id="UP000256373">
    <property type="component" value="Unassembled WGS sequence"/>
</dbReference>
<proteinExistence type="predicted"/>
<reference evidence="1 2" key="1">
    <citation type="submission" date="2018-07" db="EMBL/GenBank/DDBJ databases">
        <title>Dyadobacter roseus sp. nov., isolated from rose rhizosphere soil.</title>
        <authorList>
            <person name="Chen L."/>
        </authorList>
    </citation>
    <scope>NUCLEOTIDE SEQUENCE [LARGE SCALE GENOMIC DNA]</scope>
    <source>
        <strain evidence="1 2">RS19</strain>
    </source>
</reference>
<dbReference type="AlphaFoldDB" id="A0A3D8YG48"/>
<evidence type="ECO:0000313" key="1">
    <source>
        <dbReference type="EMBL" id="REA63257.1"/>
    </source>
</evidence>
<evidence type="ECO:0000313" key="2">
    <source>
        <dbReference type="Proteomes" id="UP000256373"/>
    </source>
</evidence>
<organism evidence="1 2">
    <name type="scientific">Dyadobacter luteus</name>
    <dbReference type="NCBI Taxonomy" id="2259619"/>
    <lineage>
        <taxon>Bacteria</taxon>
        <taxon>Pseudomonadati</taxon>
        <taxon>Bacteroidota</taxon>
        <taxon>Cytophagia</taxon>
        <taxon>Cytophagales</taxon>
        <taxon>Spirosomataceae</taxon>
        <taxon>Dyadobacter</taxon>
    </lineage>
</organism>
<gene>
    <name evidence="1" type="ORF">DSL64_06480</name>
</gene>
<sequence length="91" mass="10340">MKNKPKILEGYEMFGSSPKCDNEKAVRVLSDKETEENLKLFANRIGSDWKAAESGGSSRILSYGDFEKAIAHKKDDIAEFLKRERDARKKS</sequence>
<name>A0A3D8YG48_9BACT</name>
<dbReference type="EMBL" id="QNUL01000003">
    <property type="protein sequence ID" value="REA63257.1"/>
    <property type="molecule type" value="Genomic_DNA"/>
</dbReference>
<dbReference type="RefSeq" id="WP_115829845.1">
    <property type="nucleotide sequence ID" value="NZ_QNUL01000003.1"/>
</dbReference>
<protein>
    <submittedName>
        <fullName evidence="1">Uncharacterized protein</fullName>
    </submittedName>
</protein>
<accession>A0A3D8YG48</accession>